<evidence type="ECO:0000313" key="1">
    <source>
        <dbReference type="EMBL" id="BAU55508.1"/>
    </source>
</evidence>
<keyword evidence="2" id="KW-1185">Reference proteome</keyword>
<dbReference type="AlphaFoldDB" id="A0A110B3J4"/>
<dbReference type="Proteomes" id="UP000218263">
    <property type="component" value="Chromosome"/>
</dbReference>
<evidence type="ECO:0000313" key="2">
    <source>
        <dbReference type="Proteomes" id="UP000218263"/>
    </source>
</evidence>
<dbReference type="KEGG" id="mgot:MgSA37_03697"/>
<dbReference type="EMBL" id="AP017313">
    <property type="protein sequence ID" value="BAU55508.1"/>
    <property type="molecule type" value="Genomic_DNA"/>
</dbReference>
<gene>
    <name evidence="1" type="ORF">MgSA37_03697</name>
</gene>
<name>A0A110B3J4_9SPHI</name>
<organism evidence="1 2">
    <name type="scientific">Mucilaginibacter gotjawali</name>
    <dbReference type="NCBI Taxonomy" id="1550579"/>
    <lineage>
        <taxon>Bacteria</taxon>
        <taxon>Pseudomonadati</taxon>
        <taxon>Bacteroidota</taxon>
        <taxon>Sphingobacteriia</taxon>
        <taxon>Sphingobacteriales</taxon>
        <taxon>Sphingobacteriaceae</taxon>
        <taxon>Mucilaginibacter</taxon>
    </lineage>
</organism>
<sequence>MTLTYGTANRAGIFFLPILDPDGVGQVNLMSAGLTHPDYSAYRRMVDPLFAARKEGSCGYFIVPHRLFMR</sequence>
<reference evidence="1 2" key="1">
    <citation type="submission" date="2015-12" db="EMBL/GenBank/DDBJ databases">
        <title>Genome sequence of Mucilaginibacter gotjawali.</title>
        <authorList>
            <person name="Lee J.S."/>
            <person name="Lee K.C."/>
            <person name="Kim K.K."/>
            <person name="Lee B.W."/>
        </authorList>
    </citation>
    <scope>NUCLEOTIDE SEQUENCE [LARGE SCALE GENOMIC DNA]</scope>
    <source>
        <strain evidence="1 2">SA3-7</strain>
    </source>
</reference>
<protein>
    <submittedName>
        <fullName evidence="1">Uncharacterized protein</fullName>
    </submittedName>
</protein>
<proteinExistence type="predicted"/>
<accession>A0A110B3J4</accession>